<accession>A0AC34GGC6</accession>
<protein>
    <submittedName>
        <fullName evidence="2">Uncharacterized protein</fullName>
    </submittedName>
</protein>
<evidence type="ECO:0000313" key="1">
    <source>
        <dbReference type="Proteomes" id="UP000887579"/>
    </source>
</evidence>
<dbReference type="WBParaSite" id="ES5_v2.g28707.t1">
    <property type="protein sequence ID" value="ES5_v2.g28707.t1"/>
    <property type="gene ID" value="ES5_v2.g28707"/>
</dbReference>
<proteinExistence type="predicted"/>
<sequence length="312" mass="35746">NKQSTDSTSNYANVGERHKQRIIQQEFDFFNTKYGEKATEVVSKIHSRFEVTEIQSFSPALTGHILQASGINLNKARNLRHELHVHGAPSLFASERKVREEKKKIRIGVEFEEIYVELKVKAGAQPETKLVTFMKNPEFYVQRRLQQILDNNLYRQIIHKGNEEIWLALTIDKAADRTILGLLIGNTLKAINSRYNFSLLGIFEADDSLHNIYAAFEKIFEILGKIKSMTLRRPNGDTVTLPVRWFYVADYKSEKAVFGLKSGNPTYPSVNCLSKMKETYAEIDLSKKCPPRPADFNSKYSQERPPLASFIP</sequence>
<name>A0AC34GGC6_9BILA</name>
<reference evidence="2" key="1">
    <citation type="submission" date="2022-11" db="UniProtKB">
        <authorList>
            <consortium name="WormBaseParasite"/>
        </authorList>
    </citation>
    <scope>IDENTIFICATION</scope>
</reference>
<evidence type="ECO:0000313" key="2">
    <source>
        <dbReference type="WBParaSite" id="ES5_v2.g28707.t1"/>
    </source>
</evidence>
<organism evidence="1 2">
    <name type="scientific">Panagrolaimus sp. ES5</name>
    <dbReference type="NCBI Taxonomy" id="591445"/>
    <lineage>
        <taxon>Eukaryota</taxon>
        <taxon>Metazoa</taxon>
        <taxon>Ecdysozoa</taxon>
        <taxon>Nematoda</taxon>
        <taxon>Chromadorea</taxon>
        <taxon>Rhabditida</taxon>
        <taxon>Tylenchina</taxon>
        <taxon>Panagrolaimomorpha</taxon>
        <taxon>Panagrolaimoidea</taxon>
        <taxon>Panagrolaimidae</taxon>
        <taxon>Panagrolaimus</taxon>
    </lineage>
</organism>
<dbReference type="Proteomes" id="UP000887579">
    <property type="component" value="Unplaced"/>
</dbReference>